<sequence length="283" mass="31653">MTKYDLHSHTYFSDGRLSVADLLQRAVDKKVDVLAITDHDTTQALPAAHEWIAKQQLPLQLINGVEISTKWHSFEIHIVGLNIDPDNATLIELLASQTEKRESRALEIDRRLAKHGYTDTLVEAKALASEGQITRSHFAQVLLSRGVANNMQGVFNKFLSRGNHGYVPSEWCDIESAVAAIKAAGGVAVLAHPGRYKMSNKWLRKLLEEFKVVGGEAIEVALPQQAPCERQFLGQLCQEFQLLGSQGSDFHYPLPWSDLGRNLYLPKDCQGVWQLWETQGEAQ</sequence>
<dbReference type="InterPro" id="IPR004013">
    <property type="entry name" value="PHP_dom"/>
</dbReference>
<dbReference type="InterPro" id="IPR003141">
    <property type="entry name" value="Pol/His_phosphatase_N"/>
</dbReference>
<proteinExistence type="predicted"/>
<comment type="caution">
    <text evidence="2">The sequence shown here is derived from an EMBL/GenBank/DDBJ whole genome shotgun (WGS) entry which is preliminary data.</text>
</comment>
<name>A0ABV7CPX2_9GAMM</name>
<dbReference type="InterPro" id="IPR016195">
    <property type="entry name" value="Pol/histidinol_Pase-like"/>
</dbReference>
<dbReference type="Gene3D" id="1.10.150.650">
    <property type="match status" value="1"/>
</dbReference>
<dbReference type="EMBL" id="JBHRSD010000046">
    <property type="protein sequence ID" value="MFC3034667.1"/>
    <property type="molecule type" value="Genomic_DNA"/>
</dbReference>
<evidence type="ECO:0000313" key="3">
    <source>
        <dbReference type="Proteomes" id="UP001595453"/>
    </source>
</evidence>
<dbReference type="Pfam" id="PF02811">
    <property type="entry name" value="PHP"/>
    <property type="match status" value="1"/>
</dbReference>
<evidence type="ECO:0000259" key="1">
    <source>
        <dbReference type="SMART" id="SM00481"/>
    </source>
</evidence>
<dbReference type="SMART" id="SM00481">
    <property type="entry name" value="POLIIIAc"/>
    <property type="match status" value="1"/>
</dbReference>
<feature type="domain" description="Polymerase/histidinol phosphatase N-terminal" evidence="1">
    <location>
        <begin position="4"/>
        <end position="71"/>
    </location>
</feature>
<dbReference type="SUPFAM" id="SSF89550">
    <property type="entry name" value="PHP domain-like"/>
    <property type="match status" value="1"/>
</dbReference>
<gene>
    <name evidence="2" type="ORF">ACFOEE_19365</name>
</gene>
<dbReference type="InterPro" id="IPR052018">
    <property type="entry name" value="PHP_domain"/>
</dbReference>
<dbReference type="Gene3D" id="3.20.20.140">
    <property type="entry name" value="Metal-dependent hydrolases"/>
    <property type="match status" value="1"/>
</dbReference>
<keyword evidence="3" id="KW-1185">Reference proteome</keyword>
<dbReference type="PANTHER" id="PTHR42924:SF3">
    <property type="entry name" value="POLYMERASE_HISTIDINOL PHOSPHATASE N-TERMINAL DOMAIN-CONTAINING PROTEIN"/>
    <property type="match status" value="1"/>
</dbReference>
<evidence type="ECO:0000313" key="2">
    <source>
        <dbReference type="EMBL" id="MFC3034667.1"/>
    </source>
</evidence>
<dbReference type="Proteomes" id="UP001595453">
    <property type="component" value="Unassembled WGS sequence"/>
</dbReference>
<dbReference type="PANTHER" id="PTHR42924">
    <property type="entry name" value="EXONUCLEASE"/>
    <property type="match status" value="1"/>
</dbReference>
<accession>A0ABV7CPX2</accession>
<dbReference type="RefSeq" id="WP_377128445.1">
    <property type="nucleotide sequence ID" value="NZ_JBHRSD010000046.1"/>
</dbReference>
<organism evidence="2 3">
    <name type="scientific">Pseudoalteromonas fenneropenaei</name>
    <dbReference type="NCBI Taxonomy" id="1737459"/>
    <lineage>
        <taxon>Bacteria</taxon>
        <taxon>Pseudomonadati</taxon>
        <taxon>Pseudomonadota</taxon>
        <taxon>Gammaproteobacteria</taxon>
        <taxon>Alteromonadales</taxon>
        <taxon>Pseudoalteromonadaceae</taxon>
        <taxon>Pseudoalteromonas</taxon>
    </lineage>
</organism>
<dbReference type="NCBIfam" id="NF047791">
    <property type="entry name" value="RNaseRnm"/>
    <property type="match status" value="1"/>
</dbReference>
<reference evidence="3" key="1">
    <citation type="journal article" date="2019" name="Int. J. Syst. Evol. Microbiol.">
        <title>The Global Catalogue of Microorganisms (GCM) 10K type strain sequencing project: providing services to taxonomists for standard genome sequencing and annotation.</title>
        <authorList>
            <consortium name="The Broad Institute Genomics Platform"/>
            <consortium name="The Broad Institute Genome Sequencing Center for Infectious Disease"/>
            <person name="Wu L."/>
            <person name="Ma J."/>
        </authorList>
    </citation>
    <scope>NUCLEOTIDE SEQUENCE [LARGE SCALE GENOMIC DNA]</scope>
    <source>
        <strain evidence="3">KCTC 42730</strain>
    </source>
</reference>
<dbReference type="CDD" id="cd07438">
    <property type="entry name" value="PHP_HisPPase_AMP"/>
    <property type="match status" value="1"/>
</dbReference>
<protein>
    <submittedName>
        <fullName evidence="2">PHP domain-containing protein</fullName>
    </submittedName>
</protein>